<keyword evidence="1" id="KW-0812">Transmembrane</keyword>
<dbReference type="EMBL" id="RCZM01000004">
    <property type="protein sequence ID" value="TPG16172.1"/>
    <property type="molecule type" value="Genomic_DNA"/>
</dbReference>
<evidence type="ECO:0000313" key="2">
    <source>
        <dbReference type="EMBL" id="TPG16172.1"/>
    </source>
</evidence>
<protein>
    <submittedName>
        <fullName evidence="2">Uncharacterized protein</fullName>
    </submittedName>
</protein>
<gene>
    <name evidence="2" type="ORF">EAH86_13205</name>
</gene>
<dbReference type="AlphaFoldDB" id="A0A502CU09"/>
<accession>A0A502CU09</accession>
<feature type="transmembrane region" description="Helical" evidence="1">
    <location>
        <begin position="22"/>
        <end position="43"/>
    </location>
</feature>
<comment type="caution">
    <text evidence="2">The sequence shown here is derived from an EMBL/GenBank/DDBJ whole genome shotgun (WGS) entry which is preliminary data.</text>
</comment>
<evidence type="ECO:0000256" key="1">
    <source>
        <dbReference type="SAM" id="Phobius"/>
    </source>
</evidence>
<keyword evidence="1" id="KW-0472">Membrane</keyword>
<name>A0A502CU09_9MICO</name>
<proteinExistence type="predicted"/>
<feature type="transmembrane region" description="Helical" evidence="1">
    <location>
        <begin position="49"/>
        <end position="68"/>
    </location>
</feature>
<organism evidence="2 3">
    <name type="scientific">Pedococcus bigeumensis</name>
    <dbReference type="NCBI Taxonomy" id="433644"/>
    <lineage>
        <taxon>Bacteria</taxon>
        <taxon>Bacillati</taxon>
        <taxon>Actinomycetota</taxon>
        <taxon>Actinomycetes</taxon>
        <taxon>Micrococcales</taxon>
        <taxon>Intrasporangiaceae</taxon>
        <taxon>Pedococcus</taxon>
    </lineage>
</organism>
<evidence type="ECO:0000313" key="3">
    <source>
        <dbReference type="Proteomes" id="UP000317722"/>
    </source>
</evidence>
<keyword evidence="3" id="KW-1185">Reference proteome</keyword>
<dbReference type="Proteomes" id="UP000317722">
    <property type="component" value="Unassembled WGS sequence"/>
</dbReference>
<reference evidence="2 3" key="1">
    <citation type="journal article" date="2019" name="Environ. Microbiol.">
        <title>Species interactions and distinct microbial communities in high Arctic permafrost affected cryosols are associated with the CH4 and CO2 gas fluxes.</title>
        <authorList>
            <person name="Altshuler I."/>
            <person name="Hamel J."/>
            <person name="Turney S."/>
            <person name="Magnuson E."/>
            <person name="Levesque R."/>
            <person name="Greer C."/>
            <person name="Whyte L.G."/>
        </authorList>
    </citation>
    <scope>NUCLEOTIDE SEQUENCE [LARGE SCALE GENOMIC DNA]</scope>
    <source>
        <strain evidence="2 3">S9.3A</strain>
    </source>
</reference>
<keyword evidence="1" id="KW-1133">Transmembrane helix</keyword>
<sequence length="192" mass="20619">MAVVPDSASVVIHAAPARVQRWLARLLSPLITLTGAAIIWAAWGLAPWYVYALGVAVMVFGVWLQALVEMSGGQALIVGVDRSIQIHSPGLLAHDGRVDRQDIVSVTYAEAALNPPLGERLFSVLGSGGYLRIELREPRVLPGAWWTNYLWCLRAESDPSHIAPPLPHTKTAVVDFHSSKGSAAAALQLFAA</sequence>